<dbReference type="GO" id="GO:0000160">
    <property type="term" value="P:phosphorelay signal transduction system"/>
    <property type="evidence" value="ECO:0007669"/>
    <property type="project" value="UniProtKB-KW"/>
</dbReference>
<evidence type="ECO:0000313" key="7">
    <source>
        <dbReference type="Proteomes" id="UP000010953"/>
    </source>
</evidence>
<dbReference type="STRING" id="1239962.C943_02359"/>
<feature type="domain" description="Histidine kinase" evidence="5">
    <location>
        <begin position="166"/>
        <end position="251"/>
    </location>
</feature>
<keyword evidence="4" id="KW-0472">Membrane</keyword>
<comment type="caution">
    <text evidence="6">The sequence shown here is derived from an EMBL/GenBank/DDBJ whole genome shotgun (WGS) entry which is preliminary data.</text>
</comment>
<organism evidence="6 7">
    <name type="scientific">Mariniradius saccharolyticus AK6</name>
    <dbReference type="NCBI Taxonomy" id="1239962"/>
    <lineage>
        <taxon>Bacteria</taxon>
        <taxon>Pseudomonadati</taxon>
        <taxon>Bacteroidota</taxon>
        <taxon>Cytophagia</taxon>
        <taxon>Cytophagales</taxon>
        <taxon>Cyclobacteriaceae</taxon>
        <taxon>Mariniradius</taxon>
    </lineage>
</organism>
<dbReference type="CDD" id="cd16917">
    <property type="entry name" value="HATPase_UhpB-NarQ-NarX-like"/>
    <property type="match status" value="1"/>
</dbReference>
<proteinExistence type="predicted"/>
<dbReference type="OrthoDB" id="9760839at2"/>
<evidence type="ECO:0000256" key="2">
    <source>
        <dbReference type="ARBA" id="ARBA00022777"/>
    </source>
</evidence>
<dbReference type="InterPro" id="IPR003594">
    <property type="entry name" value="HATPase_dom"/>
</dbReference>
<evidence type="ECO:0000256" key="4">
    <source>
        <dbReference type="SAM" id="Phobius"/>
    </source>
</evidence>
<protein>
    <submittedName>
        <fullName evidence="6">Two-component sensor</fullName>
    </submittedName>
</protein>
<name>M7XRP7_9BACT</name>
<keyword evidence="2" id="KW-0418">Kinase</keyword>
<dbReference type="Proteomes" id="UP000010953">
    <property type="component" value="Unassembled WGS sequence"/>
</dbReference>
<dbReference type="PANTHER" id="PTHR24421">
    <property type="entry name" value="NITRATE/NITRITE SENSOR PROTEIN NARX-RELATED"/>
    <property type="match status" value="1"/>
</dbReference>
<dbReference type="InterPro" id="IPR050482">
    <property type="entry name" value="Sensor_HK_TwoCompSys"/>
</dbReference>
<evidence type="ECO:0000256" key="3">
    <source>
        <dbReference type="ARBA" id="ARBA00023012"/>
    </source>
</evidence>
<gene>
    <name evidence="6" type="ORF">C943_02359</name>
</gene>
<accession>M7XRP7</accession>
<keyword evidence="4" id="KW-0812">Transmembrane</keyword>
<reference evidence="6" key="1">
    <citation type="submission" date="2013-01" db="EMBL/GenBank/DDBJ databases">
        <title>Genome assembly of Mariniradius saccharolyticus AK6.</title>
        <authorList>
            <person name="Vaidya B."/>
            <person name="Khatri I."/>
            <person name="Tanuku N.R.S."/>
            <person name="Subramanian S."/>
            <person name="Pinnaka A."/>
        </authorList>
    </citation>
    <scope>NUCLEOTIDE SEQUENCE [LARGE SCALE GENOMIC DNA]</scope>
    <source>
        <strain evidence="6">AK6</strain>
    </source>
</reference>
<dbReference type="FunCoup" id="M7XRP7">
    <property type="interactions" value="42"/>
</dbReference>
<dbReference type="RefSeq" id="WP_008631044.1">
    <property type="nucleotide sequence ID" value="NZ_AMZY02000020.1"/>
</dbReference>
<dbReference type="eggNOG" id="COG4585">
    <property type="taxonomic scope" value="Bacteria"/>
</dbReference>
<evidence type="ECO:0000313" key="6">
    <source>
        <dbReference type="EMBL" id="EMS31212.1"/>
    </source>
</evidence>
<dbReference type="InterPro" id="IPR005467">
    <property type="entry name" value="His_kinase_dom"/>
</dbReference>
<keyword evidence="7" id="KW-1185">Reference proteome</keyword>
<dbReference type="AlphaFoldDB" id="M7XRP7"/>
<dbReference type="InParanoid" id="M7XRP7"/>
<dbReference type="SUPFAM" id="SSF55874">
    <property type="entry name" value="ATPase domain of HSP90 chaperone/DNA topoisomerase II/histidine kinase"/>
    <property type="match status" value="1"/>
</dbReference>
<dbReference type="PROSITE" id="PS50109">
    <property type="entry name" value="HIS_KIN"/>
    <property type="match status" value="1"/>
</dbReference>
<dbReference type="EMBL" id="AMZY02000020">
    <property type="protein sequence ID" value="EMS31212.1"/>
    <property type="molecule type" value="Genomic_DNA"/>
</dbReference>
<keyword evidence="1" id="KW-0808">Transferase</keyword>
<keyword evidence="3" id="KW-0902">Two-component regulatory system</keyword>
<feature type="transmembrane region" description="Helical" evidence="4">
    <location>
        <begin position="6"/>
        <end position="32"/>
    </location>
</feature>
<dbReference type="GO" id="GO:0016301">
    <property type="term" value="F:kinase activity"/>
    <property type="evidence" value="ECO:0007669"/>
    <property type="project" value="UniProtKB-KW"/>
</dbReference>
<dbReference type="Pfam" id="PF02518">
    <property type="entry name" value="HATPase_c"/>
    <property type="match status" value="1"/>
</dbReference>
<keyword evidence="4" id="KW-1133">Transmembrane helix</keyword>
<dbReference type="InterPro" id="IPR036890">
    <property type="entry name" value="HATPase_C_sf"/>
</dbReference>
<evidence type="ECO:0000256" key="1">
    <source>
        <dbReference type="ARBA" id="ARBA00022679"/>
    </source>
</evidence>
<evidence type="ECO:0000259" key="5">
    <source>
        <dbReference type="PROSITE" id="PS50109"/>
    </source>
</evidence>
<dbReference type="Gene3D" id="3.30.565.10">
    <property type="entry name" value="Histidine kinase-like ATPase, C-terminal domain"/>
    <property type="match status" value="1"/>
</dbReference>
<sequence length="251" mass="28479">MQDEGSDLFLIILLGFFLMLLMVSFIVLMLLYHRQKQIKNKERLKAIQTEYEKTILNVEKEIREDVLSFVGRELHDNVGQLLSLAKLNLSSTKPEKISEGKNMLNDIIREVRSLSKALNLDWVETISLEDFIQRELEKIGNLDFCTVDFSCHGPSLTLSKDQKLVLFRIIQECLNNAIKHAQPSMIAIEINAGKSPTEILIKDDGKGFDLRQQSNGQGLRNLQYRMETIGGKLELIAAPGKGTQVKLLLPN</sequence>